<dbReference type="CDD" id="cd06170">
    <property type="entry name" value="LuxR_C_like"/>
    <property type="match status" value="1"/>
</dbReference>
<dbReference type="InterPro" id="IPR000792">
    <property type="entry name" value="Tscrpt_reg_LuxR_C"/>
</dbReference>
<keyword evidence="4" id="KW-1185">Reference proteome</keyword>
<dbReference type="Pfam" id="PF00196">
    <property type="entry name" value="GerE"/>
    <property type="match status" value="1"/>
</dbReference>
<dbReference type="GO" id="GO:0006355">
    <property type="term" value="P:regulation of DNA-templated transcription"/>
    <property type="evidence" value="ECO:0007669"/>
    <property type="project" value="InterPro"/>
</dbReference>
<dbReference type="InterPro" id="IPR027417">
    <property type="entry name" value="P-loop_NTPase"/>
</dbReference>
<dbReference type="SUPFAM" id="SSF46894">
    <property type="entry name" value="C-terminal effector domain of the bipartite response regulators"/>
    <property type="match status" value="1"/>
</dbReference>
<dbReference type="AlphaFoldDB" id="A0A917XP53"/>
<evidence type="ECO:0000313" key="4">
    <source>
        <dbReference type="Proteomes" id="UP000653411"/>
    </source>
</evidence>
<dbReference type="PANTHER" id="PTHR47691:SF3">
    <property type="entry name" value="HTH-TYPE TRANSCRIPTIONAL REGULATOR RV0890C-RELATED"/>
    <property type="match status" value="1"/>
</dbReference>
<evidence type="ECO:0000259" key="2">
    <source>
        <dbReference type="PROSITE" id="PS50043"/>
    </source>
</evidence>
<reference evidence="3" key="1">
    <citation type="journal article" date="2014" name="Int. J. Syst. Evol. Microbiol.">
        <title>Complete genome sequence of Corynebacterium casei LMG S-19264T (=DSM 44701T), isolated from a smear-ripened cheese.</title>
        <authorList>
            <consortium name="US DOE Joint Genome Institute (JGI-PGF)"/>
            <person name="Walter F."/>
            <person name="Albersmeier A."/>
            <person name="Kalinowski J."/>
            <person name="Ruckert C."/>
        </authorList>
    </citation>
    <scope>NUCLEOTIDE SEQUENCE</scope>
    <source>
        <strain evidence="3">CGMCC 4.7110</strain>
    </source>
</reference>
<accession>A0A917XP53</accession>
<name>A0A917XP53_9ACTN</name>
<dbReference type="Gene3D" id="1.10.10.10">
    <property type="entry name" value="Winged helix-like DNA-binding domain superfamily/Winged helix DNA-binding domain"/>
    <property type="match status" value="1"/>
</dbReference>
<dbReference type="RefSeq" id="WP_189269438.1">
    <property type="nucleotide sequence ID" value="NZ_BMML01000047.1"/>
</dbReference>
<dbReference type="InterPro" id="IPR016032">
    <property type="entry name" value="Sig_transdc_resp-reg_C-effctor"/>
</dbReference>
<organism evidence="3 4">
    <name type="scientific">Streptomyces fuscichromogenes</name>
    <dbReference type="NCBI Taxonomy" id="1324013"/>
    <lineage>
        <taxon>Bacteria</taxon>
        <taxon>Bacillati</taxon>
        <taxon>Actinomycetota</taxon>
        <taxon>Actinomycetes</taxon>
        <taxon>Kitasatosporales</taxon>
        <taxon>Streptomycetaceae</taxon>
        <taxon>Streptomyces</taxon>
    </lineage>
</organism>
<gene>
    <name evidence="3" type="ORF">GCM10011578_097550</name>
</gene>
<dbReference type="PANTHER" id="PTHR47691">
    <property type="entry name" value="REGULATOR-RELATED"/>
    <property type="match status" value="1"/>
</dbReference>
<proteinExistence type="predicted"/>
<evidence type="ECO:0000256" key="1">
    <source>
        <dbReference type="SAM" id="MobiDB-lite"/>
    </source>
</evidence>
<dbReference type="Gene3D" id="3.40.50.300">
    <property type="entry name" value="P-loop containing nucleotide triphosphate hydrolases"/>
    <property type="match status" value="1"/>
</dbReference>
<evidence type="ECO:0000313" key="3">
    <source>
        <dbReference type="EMBL" id="GGN45526.1"/>
    </source>
</evidence>
<dbReference type="EMBL" id="BMML01000047">
    <property type="protein sequence ID" value="GGN45526.1"/>
    <property type="molecule type" value="Genomic_DNA"/>
</dbReference>
<feature type="domain" description="HTH luxR-type" evidence="2">
    <location>
        <begin position="702"/>
        <end position="767"/>
    </location>
</feature>
<comment type="caution">
    <text evidence="3">The sequence shown here is derived from an EMBL/GenBank/DDBJ whole genome shotgun (WGS) entry which is preliminary data.</text>
</comment>
<feature type="region of interest" description="Disordered" evidence="1">
    <location>
        <begin position="770"/>
        <end position="807"/>
    </location>
</feature>
<dbReference type="PROSITE" id="PS50043">
    <property type="entry name" value="HTH_LUXR_2"/>
    <property type="match status" value="1"/>
</dbReference>
<sequence>MSTAWETCAKGLADHTTASRRKALAACAPAAPCAHVGPVYGRDEDLVAAGYLLDEARLLTLVGEPGVGKTRLAVELLGKRLEPKLRVDVGTAAEAGLARAVADLAGVVPAPDTPILHALVTAFRERDETLLLLDNCEHDLAACGELLATVLSQCPRLKALATSRELLLLPGETVYTVTGLPTRAPDGCTPGAAMRLFVDRARAGRDDPFTAGQLEDVAGICQALDGNPLAIELAAELGRVRTPAAVLAALKDRFTVLSTGRCVTDGRHSSLYTAIDWSYRRLSAAEQAAFRQLAVFAGTFEPATAQAVIHVPAAGDTPAPTLPLLRSLEARSLLAVRRGLGAGARLAMTGSVRAFALDRLAESAERPGAEARLAGAMLRLVRPHTMAGLLPGCASEGLLEEIDNVTAAVDLLAQTADERQVDLAVALLVARDAVADRVGILRLARTLSHIAPGTAGYGTALSTMAVLAARGGNCGLALRLADRAVTLERCAPRALPHRLRARASVRARAGDLDGAVRDAADGAELAARMGDKETEFWCRTDLLGHLVGQERLVRAAETARTLALADPGVPPSPILAALGHALGALELRLGDLTAATGHFVSGLIESCTDTSLTAYNLEGMALVAAATSAPERSLRLSGAAHALREHTGDPAPPWWQQYVGEARTVAFRALPNSRARAAARAGAALTARQAVAYALDEEDGAPAGRPAAPTDREREVISLLTEGLTNQQIAIRLHISVRTVETHIRHVRHLHGLRSRAHLAAWSVRQPGLTRVEAAQDPPRPPERAADDPGTRHQRMHLRYGQEDSRA</sequence>
<dbReference type="InterPro" id="IPR036388">
    <property type="entry name" value="WH-like_DNA-bd_sf"/>
</dbReference>
<dbReference type="Proteomes" id="UP000653411">
    <property type="component" value="Unassembled WGS sequence"/>
</dbReference>
<dbReference type="SUPFAM" id="SSF52540">
    <property type="entry name" value="P-loop containing nucleoside triphosphate hydrolases"/>
    <property type="match status" value="1"/>
</dbReference>
<dbReference type="SMART" id="SM00421">
    <property type="entry name" value="HTH_LUXR"/>
    <property type="match status" value="1"/>
</dbReference>
<feature type="compositionally biased region" description="Basic and acidic residues" evidence="1">
    <location>
        <begin position="780"/>
        <end position="791"/>
    </location>
</feature>
<dbReference type="GO" id="GO:0003677">
    <property type="term" value="F:DNA binding"/>
    <property type="evidence" value="ECO:0007669"/>
    <property type="project" value="InterPro"/>
</dbReference>
<protein>
    <recommendedName>
        <fullName evidence="2">HTH luxR-type domain-containing protein</fullName>
    </recommendedName>
</protein>
<reference evidence="3" key="2">
    <citation type="submission" date="2020-09" db="EMBL/GenBank/DDBJ databases">
        <authorList>
            <person name="Sun Q."/>
            <person name="Zhou Y."/>
        </authorList>
    </citation>
    <scope>NUCLEOTIDE SEQUENCE</scope>
    <source>
        <strain evidence="3">CGMCC 4.7110</strain>
    </source>
</reference>
<dbReference type="PRINTS" id="PR00038">
    <property type="entry name" value="HTHLUXR"/>
</dbReference>